<sequence length="106" mass="11879">MTYTRASHGDLANGITMVATLDWNTCSACGSLDGRKYRWEEIESGNVRMPPHHDGCRCTVVLWMKPAESLGIANLGTSWRKRASAVGPVPQTMTYLQWIRLYPHAK</sequence>
<dbReference type="Proteomes" id="UP000885417">
    <property type="component" value="Unassembled WGS sequence"/>
</dbReference>
<dbReference type="EMBL" id="RNGN01000101">
    <property type="protein sequence ID" value="MFX65166.1"/>
    <property type="molecule type" value="Genomic_DNA"/>
</dbReference>
<reference evidence="3" key="2">
    <citation type="submission" date="2018-11" db="EMBL/GenBank/DDBJ databases">
        <authorList>
            <consortium name="PulseNet: The National Subtyping Network for Foodborne Disease Surveillance"/>
            <person name="Tarr C.L."/>
            <person name="Trees E."/>
            <person name="Katz L.S."/>
            <person name="Carleton-Romer H.A."/>
            <person name="Stroika S."/>
            <person name="Kucerova Z."/>
            <person name="Roache K.F."/>
            <person name="Sabol A.L."/>
            <person name="Besser J."/>
            <person name="Gerner-Smidt P."/>
        </authorList>
    </citation>
    <scope>NUCLEOTIDE SEQUENCE [LARGE SCALE GENOMIC DNA]</scope>
    <source>
        <strain evidence="2">PNUSAS059279</strain>
        <strain evidence="3">PNUSAS059687</strain>
    </source>
</reference>
<evidence type="ECO:0000259" key="1">
    <source>
        <dbReference type="Pfam" id="PF04233"/>
    </source>
</evidence>
<reference evidence="4" key="1">
    <citation type="submission" date="2018-07" db="EMBL/GenBank/DDBJ databases">
        <authorList>
            <consortium name="GenomeTrakr network: Whole genome sequencing for foodborne pathogen traceback"/>
        </authorList>
    </citation>
    <scope>NUCLEOTIDE SEQUENCE [LARGE SCALE GENOMIC DNA]</scope>
    <source>
        <strain evidence="4">FDA00013282</strain>
    </source>
</reference>
<dbReference type="Proteomes" id="UP000839513">
    <property type="component" value="Unassembled WGS sequence"/>
</dbReference>
<gene>
    <name evidence="4" type="ORF">DTA53_22560</name>
    <name evidence="2" type="ORF">ED173_20160</name>
    <name evidence="3" type="ORF">EEN88_18310</name>
</gene>
<evidence type="ECO:0000313" key="3">
    <source>
        <dbReference type="EMBL" id="MHS99739.1"/>
    </source>
</evidence>
<protein>
    <recommendedName>
        <fullName evidence="1">Phage head morphogenesis domain-containing protein</fullName>
    </recommendedName>
</protein>
<dbReference type="AlphaFoldDB" id="A0A3J2EXU8"/>
<evidence type="ECO:0000313" key="4">
    <source>
        <dbReference type="EMBL" id="MJX49538.1"/>
    </source>
</evidence>
<dbReference type="EMBL" id="RNUA01000083">
    <property type="protein sequence ID" value="MHS99739.1"/>
    <property type="molecule type" value="Genomic_DNA"/>
</dbReference>
<name>A0A3J2EXU8_SALER</name>
<dbReference type="EMBL" id="RTRY01000036">
    <property type="protein sequence ID" value="MJX49538.1"/>
    <property type="molecule type" value="Genomic_DNA"/>
</dbReference>
<dbReference type="Pfam" id="PF04233">
    <property type="entry name" value="Phage_Mu_F"/>
    <property type="match status" value="1"/>
</dbReference>
<dbReference type="Proteomes" id="UP000885264">
    <property type="component" value="Unassembled WGS sequence"/>
</dbReference>
<comment type="caution">
    <text evidence="4">The sequence shown here is derived from an EMBL/GenBank/DDBJ whole genome shotgun (WGS) entry which is preliminary data.</text>
</comment>
<feature type="domain" description="Phage head morphogenesis" evidence="1">
    <location>
        <begin position="16"/>
        <end position="60"/>
    </location>
</feature>
<proteinExistence type="predicted"/>
<organism evidence="4">
    <name type="scientific">Salmonella enterica</name>
    <name type="common">Salmonella choleraesuis</name>
    <dbReference type="NCBI Taxonomy" id="28901"/>
    <lineage>
        <taxon>Bacteria</taxon>
        <taxon>Pseudomonadati</taxon>
        <taxon>Pseudomonadota</taxon>
        <taxon>Gammaproteobacteria</taxon>
        <taxon>Enterobacterales</taxon>
        <taxon>Enterobacteriaceae</taxon>
        <taxon>Salmonella</taxon>
    </lineage>
</organism>
<dbReference type="InterPro" id="IPR006528">
    <property type="entry name" value="Phage_head_morphogenesis_dom"/>
</dbReference>
<evidence type="ECO:0000313" key="2">
    <source>
        <dbReference type="EMBL" id="MFX65166.1"/>
    </source>
</evidence>
<accession>A0A3J2EXU8</accession>